<protein>
    <submittedName>
        <fullName evidence="1">Scaffold/adaptor protein</fullName>
    </submittedName>
</protein>
<gene>
    <name evidence="1" type="ORF">LIER_21329</name>
</gene>
<evidence type="ECO:0000313" key="2">
    <source>
        <dbReference type="Proteomes" id="UP001454036"/>
    </source>
</evidence>
<dbReference type="EMBL" id="BAABME010005599">
    <property type="protein sequence ID" value="GAA0166090.1"/>
    <property type="molecule type" value="Genomic_DNA"/>
</dbReference>
<dbReference type="Proteomes" id="UP001454036">
    <property type="component" value="Unassembled WGS sequence"/>
</dbReference>
<organism evidence="1 2">
    <name type="scientific">Lithospermum erythrorhizon</name>
    <name type="common">Purple gromwell</name>
    <name type="synonym">Lithospermum officinale var. erythrorhizon</name>
    <dbReference type="NCBI Taxonomy" id="34254"/>
    <lineage>
        <taxon>Eukaryota</taxon>
        <taxon>Viridiplantae</taxon>
        <taxon>Streptophyta</taxon>
        <taxon>Embryophyta</taxon>
        <taxon>Tracheophyta</taxon>
        <taxon>Spermatophyta</taxon>
        <taxon>Magnoliopsida</taxon>
        <taxon>eudicotyledons</taxon>
        <taxon>Gunneridae</taxon>
        <taxon>Pentapetalae</taxon>
        <taxon>asterids</taxon>
        <taxon>lamiids</taxon>
        <taxon>Boraginales</taxon>
        <taxon>Boraginaceae</taxon>
        <taxon>Boraginoideae</taxon>
        <taxon>Lithospermeae</taxon>
        <taxon>Lithospermum</taxon>
    </lineage>
</organism>
<name>A0AAV3QPY6_LITER</name>
<proteinExistence type="predicted"/>
<dbReference type="AlphaFoldDB" id="A0AAV3QPY6"/>
<evidence type="ECO:0000313" key="1">
    <source>
        <dbReference type="EMBL" id="GAA0166090.1"/>
    </source>
</evidence>
<sequence>MSPYSGQKPCSTDQFVKNNKEFKSQYAGSISLFAKIANFDETMDPQLFSVMLSSNLSSKAKAFDIQDLIFESKYYGIEHLLINSQSNPSQFEAFNLEKSTVLSLNGRDSPSAISTTKYGSVHVAHGSKITSFDWSLRRKSTILTQFSGKLRH</sequence>
<comment type="caution">
    <text evidence="1">The sequence shown here is derived from an EMBL/GenBank/DDBJ whole genome shotgun (WGS) entry which is preliminary data.</text>
</comment>
<accession>A0AAV3QPY6</accession>
<keyword evidence="2" id="KW-1185">Reference proteome</keyword>
<reference evidence="1 2" key="1">
    <citation type="submission" date="2024-01" db="EMBL/GenBank/DDBJ databases">
        <title>The complete chloroplast genome sequence of Lithospermum erythrorhizon: insights into the phylogenetic relationship among Boraginaceae species and the maternal lineages of purple gromwells.</title>
        <authorList>
            <person name="Okada T."/>
            <person name="Watanabe K."/>
        </authorList>
    </citation>
    <scope>NUCLEOTIDE SEQUENCE [LARGE SCALE GENOMIC DNA]</scope>
</reference>